<evidence type="ECO:0000313" key="3">
    <source>
        <dbReference type="Proteomes" id="UP000706172"/>
    </source>
</evidence>
<dbReference type="InterPro" id="IPR004879">
    <property type="entry name" value="Ssp411-like_TRX"/>
</dbReference>
<protein>
    <submittedName>
        <fullName evidence="2">Thioredoxin domain-containing protein</fullName>
    </submittedName>
</protein>
<dbReference type="Gene3D" id="3.40.30.10">
    <property type="entry name" value="Glutaredoxin"/>
    <property type="match status" value="1"/>
</dbReference>
<dbReference type="InterPro" id="IPR024705">
    <property type="entry name" value="Ssp411"/>
</dbReference>
<dbReference type="PANTHER" id="PTHR42899">
    <property type="entry name" value="SPERMATOGENESIS-ASSOCIATED PROTEIN 20"/>
    <property type="match status" value="1"/>
</dbReference>
<evidence type="ECO:0000313" key="2">
    <source>
        <dbReference type="EMBL" id="MBG0780288.1"/>
    </source>
</evidence>
<dbReference type="InterPro" id="IPR008928">
    <property type="entry name" value="6-hairpin_glycosidase_sf"/>
</dbReference>
<proteinExistence type="predicted"/>
<dbReference type="CDD" id="cd02955">
    <property type="entry name" value="SSP411"/>
    <property type="match status" value="1"/>
</dbReference>
<name>A0A931G902_9BACT</name>
<feature type="non-terminal residue" evidence="2">
    <location>
        <position position="355"/>
    </location>
</feature>
<feature type="domain" description="Spermatogenesis-associated protein 20-like TRX" evidence="1">
    <location>
        <begin position="12"/>
        <end position="172"/>
    </location>
</feature>
<dbReference type="GO" id="GO:0005975">
    <property type="term" value="P:carbohydrate metabolic process"/>
    <property type="evidence" value="ECO:0007669"/>
    <property type="project" value="InterPro"/>
</dbReference>
<accession>A0A931G902</accession>
<dbReference type="Proteomes" id="UP000706172">
    <property type="component" value="Unassembled WGS sequence"/>
</dbReference>
<dbReference type="EMBL" id="JACCQK010000659">
    <property type="protein sequence ID" value="MBG0780288.1"/>
    <property type="molecule type" value="Genomic_DNA"/>
</dbReference>
<comment type="caution">
    <text evidence="2">The sequence shown here is derived from an EMBL/GenBank/DDBJ whole genome shotgun (WGS) entry which is preliminary data.</text>
</comment>
<evidence type="ECO:0000259" key="1">
    <source>
        <dbReference type="Pfam" id="PF03190"/>
    </source>
</evidence>
<dbReference type="Gene3D" id="1.50.10.20">
    <property type="match status" value="1"/>
</dbReference>
<dbReference type="SUPFAM" id="SSF48208">
    <property type="entry name" value="Six-hairpin glycosidases"/>
    <property type="match status" value="1"/>
</dbReference>
<sequence>MAETTPPHHTFNRLADSKSPYLLQHADNPVAWHPWGKQAFEKAKKEDKPVFLSIGYATCHWCHVMAHESFEDGEVADLLNSHFVSVKVDREERPDVDQVYMTVCQALTGRGGWPLSIFMTPDKKPFFAGTYFPKHSRTGMPGFMDICAKIADLWKKERSQLMASSEKIIAAIQSADQNGPGQPVDMDTLGLCFQHFQKTFDPKWGGFGTAPKFPSPHNYSFLLRWYARTKDKTALTMVETSLQSMRQGGIFDHIGLGFHRYSVDERWLVPHFEKMLYDQAMLSLAYTDLYQVTGKKRYRQVVKEIATYVLRDMTSPEGGFYSAEDADSEGEEGLFYVWTPGEIVTHLGQKDGDLF</sequence>
<organism evidence="2 3">
    <name type="scientific">Desulfotignum balticum</name>
    <dbReference type="NCBI Taxonomy" id="115781"/>
    <lineage>
        <taxon>Bacteria</taxon>
        <taxon>Pseudomonadati</taxon>
        <taxon>Thermodesulfobacteriota</taxon>
        <taxon>Desulfobacteria</taxon>
        <taxon>Desulfobacterales</taxon>
        <taxon>Desulfobacteraceae</taxon>
        <taxon>Desulfotignum</taxon>
    </lineage>
</organism>
<dbReference type="PANTHER" id="PTHR42899:SF1">
    <property type="entry name" value="SPERMATOGENESIS-ASSOCIATED PROTEIN 20"/>
    <property type="match status" value="1"/>
</dbReference>
<dbReference type="SUPFAM" id="SSF52833">
    <property type="entry name" value="Thioredoxin-like"/>
    <property type="match status" value="1"/>
</dbReference>
<gene>
    <name evidence="2" type="ORF">H0S81_10240</name>
</gene>
<dbReference type="InterPro" id="IPR036249">
    <property type="entry name" value="Thioredoxin-like_sf"/>
</dbReference>
<dbReference type="AlphaFoldDB" id="A0A931G902"/>
<dbReference type="Pfam" id="PF03190">
    <property type="entry name" value="Thioredox_DsbH"/>
    <property type="match status" value="1"/>
</dbReference>
<reference evidence="2" key="1">
    <citation type="submission" date="2020-07" db="EMBL/GenBank/DDBJ databases">
        <title>Severe corrosion of carbon steel in oil field produced water can be linked to methanogenic archaea containing a special type of NiFe hydrogenase.</title>
        <authorList>
            <person name="Lahme S."/>
            <person name="Mand J."/>
            <person name="Longwell J."/>
            <person name="Smith R."/>
            <person name="Enning D."/>
        </authorList>
    </citation>
    <scope>NUCLEOTIDE SEQUENCE</scope>
    <source>
        <strain evidence="2">MIC098Bin6</strain>
    </source>
</reference>